<evidence type="ECO:0000256" key="3">
    <source>
        <dbReference type="PIRSR" id="PIRSR606225-1"/>
    </source>
</evidence>
<comment type="catalytic activity">
    <reaction evidence="1 4">
        <text>a uridine in RNA = a pseudouridine in RNA</text>
        <dbReference type="Rhea" id="RHEA:48348"/>
        <dbReference type="Rhea" id="RHEA-COMP:12068"/>
        <dbReference type="Rhea" id="RHEA-COMP:12069"/>
        <dbReference type="ChEBI" id="CHEBI:65314"/>
        <dbReference type="ChEBI" id="CHEBI:65315"/>
    </reaction>
</comment>
<evidence type="ECO:0000313" key="6">
    <source>
        <dbReference type="EMBL" id="KRN76712.1"/>
    </source>
</evidence>
<evidence type="ECO:0000256" key="4">
    <source>
        <dbReference type="RuleBase" id="RU362028"/>
    </source>
</evidence>
<dbReference type="GO" id="GO:0003723">
    <property type="term" value="F:RNA binding"/>
    <property type="evidence" value="ECO:0007669"/>
    <property type="project" value="InterPro"/>
</dbReference>
<comment type="similarity">
    <text evidence="2 4">Belongs to the pseudouridine synthase RluA family.</text>
</comment>
<dbReference type="GO" id="GO:0000455">
    <property type="term" value="P:enzyme-directed rRNA pseudouridine synthesis"/>
    <property type="evidence" value="ECO:0007669"/>
    <property type="project" value="TreeGrafter"/>
</dbReference>
<dbReference type="NCBIfam" id="TIGR00005">
    <property type="entry name" value="rluA_subfam"/>
    <property type="match status" value="1"/>
</dbReference>
<evidence type="ECO:0000313" key="7">
    <source>
        <dbReference type="Proteomes" id="UP000051673"/>
    </source>
</evidence>
<comment type="caution">
    <text evidence="6">The sequence shown here is derived from an EMBL/GenBank/DDBJ whole genome shotgun (WGS) entry which is preliminary data.</text>
</comment>
<dbReference type="STRING" id="1620.IV67_GL000217"/>
<dbReference type="AlphaFoldDB" id="A0A0R2JH89"/>
<dbReference type="InterPro" id="IPR006145">
    <property type="entry name" value="PsdUridine_synth_RsuA/RluA"/>
</dbReference>
<accession>A0A0R2JH89</accession>
<evidence type="ECO:0000256" key="2">
    <source>
        <dbReference type="ARBA" id="ARBA00010876"/>
    </source>
</evidence>
<name>A0A0R2JH89_9LACO</name>
<dbReference type="InterPro" id="IPR050188">
    <property type="entry name" value="RluA_PseudoU_synthase"/>
</dbReference>
<keyword evidence="4" id="KW-0413">Isomerase</keyword>
<dbReference type="GO" id="GO:0140098">
    <property type="term" value="F:catalytic activity, acting on RNA"/>
    <property type="evidence" value="ECO:0007669"/>
    <property type="project" value="UniProtKB-ARBA"/>
</dbReference>
<organism evidence="6 7">
    <name type="scientific">Weissella minor</name>
    <dbReference type="NCBI Taxonomy" id="1620"/>
    <lineage>
        <taxon>Bacteria</taxon>
        <taxon>Bacillati</taxon>
        <taxon>Bacillota</taxon>
        <taxon>Bacilli</taxon>
        <taxon>Lactobacillales</taxon>
        <taxon>Lactobacillaceae</taxon>
        <taxon>Weissella</taxon>
    </lineage>
</organism>
<dbReference type="GO" id="GO:0009982">
    <property type="term" value="F:pseudouridine synthase activity"/>
    <property type="evidence" value="ECO:0007669"/>
    <property type="project" value="InterPro"/>
</dbReference>
<sequence length="298" mass="33857">MNMNQQWMKQVTIKQLQQPTSLRDQLIAWRIPRRIQGQLRQGRRVLVNGSYKPMNTNLKAGDELTMLFMDTDFTTPVSSYVPDASQTVEVLFENEDLLVVNKSAGVKMHPNSPGETGTLMNYVQAYLSHDDLADAYMVHRLDEDTSGAVLIAKTPIVVSVLNAYLKDKVIQRAYLAIVEGVMNQTQGDVDLPIGINPENERLRQVNGLKAQKALTHWKVTHSFDNHTLVALQLDTGRTHQIRVHMQALGHPIVGDRYYNREQSHSRLMLHANKITFIMPFTNEQREVKGALPKDFCLN</sequence>
<dbReference type="InterPro" id="IPR020103">
    <property type="entry name" value="PsdUridine_synth_cat_dom_sf"/>
</dbReference>
<proteinExistence type="inferred from homology"/>
<comment type="function">
    <text evidence="4">Responsible for synthesis of pseudouridine from uracil.</text>
</comment>
<dbReference type="Gene3D" id="3.30.2350.10">
    <property type="entry name" value="Pseudouridine synthase"/>
    <property type="match status" value="1"/>
</dbReference>
<dbReference type="EMBL" id="JQCD01000024">
    <property type="protein sequence ID" value="KRN76712.1"/>
    <property type="molecule type" value="Genomic_DNA"/>
</dbReference>
<reference evidence="6 7" key="1">
    <citation type="journal article" date="2015" name="Genome Announc.">
        <title>Expanding the biotechnology potential of lactobacilli through comparative genomics of 213 strains and associated genera.</title>
        <authorList>
            <person name="Sun Z."/>
            <person name="Harris H.M."/>
            <person name="McCann A."/>
            <person name="Guo C."/>
            <person name="Argimon S."/>
            <person name="Zhang W."/>
            <person name="Yang X."/>
            <person name="Jeffery I.B."/>
            <person name="Cooney J.C."/>
            <person name="Kagawa T.F."/>
            <person name="Liu W."/>
            <person name="Song Y."/>
            <person name="Salvetti E."/>
            <person name="Wrobel A."/>
            <person name="Rasinkangas P."/>
            <person name="Parkhill J."/>
            <person name="Rea M.C."/>
            <person name="O'Sullivan O."/>
            <person name="Ritari J."/>
            <person name="Douillard F.P."/>
            <person name="Paul Ross R."/>
            <person name="Yang R."/>
            <person name="Briner A.E."/>
            <person name="Felis G.E."/>
            <person name="de Vos W.M."/>
            <person name="Barrangou R."/>
            <person name="Klaenhammer T.R."/>
            <person name="Caufield P.W."/>
            <person name="Cui Y."/>
            <person name="Zhang H."/>
            <person name="O'Toole P.W."/>
        </authorList>
    </citation>
    <scope>NUCLEOTIDE SEQUENCE [LARGE SCALE GENOMIC DNA]</scope>
    <source>
        <strain evidence="6 7">DSM 20014</strain>
    </source>
</reference>
<dbReference type="PANTHER" id="PTHR21600">
    <property type="entry name" value="MITOCHONDRIAL RNA PSEUDOURIDINE SYNTHASE"/>
    <property type="match status" value="1"/>
</dbReference>
<protein>
    <recommendedName>
        <fullName evidence="4">Pseudouridine synthase</fullName>
        <ecNumber evidence="4">5.4.99.-</ecNumber>
    </recommendedName>
</protein>
<dbReference type="EC" id="5.4.99.-" evidence="4"/>
<dbReference type="Proteomes" id="UP000051673">
    <property type="component" value="Unassembled WGS sequence"/>
</dbReference>
<dbReference type="InterPro" id="IPR006224">
    <property type="entry name" value="PsdUridine_synth_RluA-like_CS"/>
</dbReference>
<dbReference type="PROSITE" id="PS01129">
    <property type="entry name" value="PSI_RLU"/>
    <property type="match status" value="1"/>
</dbReference>
<evidence type="ECO:0000259" key="5">
    <source>
        <dbReference type="Pfam" id="PF00849"/>
    </source>
</evidence>
<keyword evidence="7" id="KW-1185">Reference proteome</keyword>
<dbReference type="PANTHER" id="PTHR21600:SF87">
    <property type="entry name" value="RNA PSEUDOURIDYLATE SYNTHASE DOMAIN-CONTAINING PROTEIN 1"/>
    <property type="match status" value="1"/>
</dbReference>
<dbReference type="Pfam" id="PF00849">
    <property type="entry name" value="PseudoU_synth_2"/>
    <property type="match status" value="1"/>
</dbReference>
<dbReference type="SUPFAM" id="SSF55120">
    <property type="entry name" value="Pseudouridine synthase"/>
    <property type="match status" value="1"/>
</dbReference>
<feature type="domain" description="Pseudouridine synthase RsuA/RluA-like" evidence="5">
    <location>
        <begin position="96"/>
        <end position="247"/>
    </location>
</feature>
<dbReference type="PATRIC" id="fig|1620.3.peg.222"/>
<dbReference type="InterPro" id="IPR006225">
    <property type="entry name" value="PsdUridine_synth_RluC/D"/>
</dbReference>
<gene>
    <name evidence="6" type="ORF">IV67_GL000217</name>
</gene>
<evidence type="ECO:0000256" key="1">
    <source>
        <dbReference type="ARBA" id="ARBA00000073"/>
    </source>
</evidence>
<feature type="active site" evidence="3">
    <location>
        <position position="142"/>
    </location>
</feature>
<dbReference type="CDD" id="cd02869">
    <property type="entry name" value="PseudoU_synth_RluA_like"/>
    <property type="match status" value="1"/>
</dbReference>